<protein>
    <recommendedName>
        <fullName evidence="3">Ankyrin repeat protein</fullName>
    </recommendedName>
</protein>
<reference evidence="1" key="1">
    <citation type="submission" date="2021-01" db="EMBL/GenBank/DDBJ databases">
        <title>Chromosome-level genome assembly of a human fungal pathogen reveals clustering of transcriptionally co-regulated genes.</title>
        <authorList>
            <person name="Voorhies M."/>
            <person name="Cohen S."/>
            <person name="Shea T.P."/>
            <person name="Petrus S."/>
            <person name="Munoz J.F."/>
            <person name="Poplawski S."/>
            <person name="Goldman W.E."/>
            <person name="Michael T."/>
            <person name="Cuomo C.A."/>
            <person name="Sil A."/>
            <person name="Beyhan S."/>
        </authorList>
    </citation>
    <scope>NUCLEOTIDE SEQUENCE</scope>
    <source>
        <strain evidence="1">WU24</strain>
    </source>
</reference>
<evidence type="ECO:0000313" key="1">
    <source>
        <dbReference type="EMBL" id="QSS58932.1"/>
    </source>
</evidence>
<gene>
    <name evidence="1" type="ORF">I7I51_08362</name>
</gene>
<proteinExistence type="predicted"/>
<evidence type="ECO:0000313" key="2">
    <source>
        <dbReference type="Proteomes" id="UP000663671"/>
    </source>
</evidence>
<evidence type="ECO:0008006" key="3">
    <source>
        <dbReference type="Google" id="ProtNLM"/>
    </source>
</evidence>
<dbReference type="InterPro" id="IPR002110">
    <property type="entry name" value="Ankyrin_rpt"/>
</dbReference>
<dbReference type="OrthoDB" id="426293at2759"/>
<dbReference type="SUPFAM" id="SSF48403">
    <property type="entry name" value="Ankyrin repeat"/>
    <property type="match status" value="1"/>
</dbReference>
<organism evidence="1 2">
    <name type="scientific">Ajellomyces capsulatus</name>
    <name type="common">Darling's disease fungus</name>
    <name type="synonym">Histoplasma capsulatum</name>
    <dbReference type="NCBI Taxonomy" id="5037"/>
    <lineage>
        <taxon>Eukaryota</taxon>
        <taxon>Fungi</taxon>
        <taxon>Dikarya</taxon>
        <taxon>Ascomycota</taxon>
        <taxon>Pezizomycotina</taxon>
        <taxon>Eurotiomycetes</taxon>
        <taxon>Eurotiomycetidae</taxon>
        <taxon>Onygenales</taxon>
        <taxon>Ajellomycetaceae</taxon>
        <taxon>Histoplasma</taxon>
    </lineage>
</organism>
<dbReference type="Proteomes" id="UP000663671">
    <property type="component" value="Chromosome 2"/>
</dbReference>
<dbReference type="Gene3D" id="1.25.40.20">
    <property type="entry name" value="Ankyrin repeat-containing domain"/>
    <property type="match status" value="1"/>
</dbReference>
<dbReference type="Pfam" id="PF12796">
    <property type="entry name" value="Ank_2"/>
    <property type="match status" value="1"/>
</dbReference>
<accession>A0A8A1M3B8</accession>
<dbReference type="InterPro" id="IPR036770">
    <property type="entry name" value="Ankyrin_rpt-contain_sf"/>
</dbReference>
<dbReference type="VEuPathDB" id="FungiDB:I7I51_08362"/>
<dbReference type="AlphaFoldDB" id="A0A8A1M3B8"/>
<dbReference type="EMBL" id="CP069109">
    <property type="protein sequence ID" value="QSS58932.1"/>
    <property type="molecule type" value="Genomic_DNA"/>
</dbReference>
<name>A0A8A1M3B8_AJECA</name>
<sequence length="124" mass="13423">MVLVASESDRGTHCPCAMTSVWVDVVASTGHPSGTAVPMASSVKASVAAMTAMGVEILACLHQKHPQKTTTAHVSIYCRSGSSLSLSHDEEVEVNSKDNYGWTPLYWAAWNGHEKVIEQLNPWR</sequence>